<keyword evidence="2" id="KW-0762">Sugar transport</keyword>
<dbReference type="EMBL" id="CP031598">
    <property type="protein sequence ID" value="QEW25525.1"/>
    <property type="molecule type" value="Genomic_DNA"/>
</dbReference>
<evidence type="ECO:0000256" key="4">
    <source>
        <dbReference type="ARBA" id="ARBA00022741"/>
    </source>
</evidence>
<dbReference type="InterPro" id="IPR003593">
    <property type="entry name" value="AAA+_ATPase"/>
</dbReference>
<organism evidence="7 8">
    <name type="scientific">Roseovarius indicus</name>
    <dbReference type="NCBI Taxonomy" id="540747"/>
    <lineage>
        <taxon>Bacteria</taxon>
        <taxon>Pseudomonadati</taxon>
        <taxon>Pseudomonadota</taxon>
        <taxon>Alphaproteobacteria</taxon>
        <taxon>Rhodobacterales</taxon>
        <taxon>Roseobacteraceae</taxon>
        <taxon>Roseovarius</taxon>
    </lineage>
</organism>
<sequence length="506" mass="53817">MTVMAAPDLLETRDLSKQYPGNTALDGVCFSARAGEVHAIVGANGAGKSTLMNILSGATRPSGGTVCLSGQDRAFASPADALSAGVACVYQELSLVTQLDVARNVFLGREPRTRWGAVDIPRLYEQTTALLARFGLKVSARAKAEALSVADQQLVELARALSMEPRVLILDEPTAVLSMAEKRNLFDIIRRLRDDGILVIYVSHFLGEVIEIADRVTVVRDGRLVGMHDARGMSVEGLADLITGEAGMKTPEAGPAPVSADARTLDITVEQGGRRIELGLRSGEIVGIAGLGGSGRTAFARTLAGAGRRRARIRLTDGDMTVSYTNVAQAIARGVVYLTEDRKSAGLFPSLSVTDNATAAALGSFSKLGFRSPRRERAAASEFMERLKVVAASPRMPVTELSGGNQQKVMLARALLTRPRLLIVDEPTRGVDIAAKGQIHRILRDLARDGVAIIVVSSENEELLSLTDRLLLMKNGTLAGELQTADTDETQLLVAISGGPRNGESE</sequence>
<dbReference type="OrthoDB" id="9805029at2"/>
<keyword evidence="3" id="KW-0677">Repeat</keyword>
<feature type="domain" description="ABC transporter" evidence="6">
    <location>
        <begin position="10"/>
        <end position="246"/>
    </location>
</feature>
<protein>
    <submittedName>
        <fullName evidence="7">Ribose import ATP-binding protein RbsA</fullName>
        <ecNumber evidence="7">3.6.3.17</ecNumber>
    </submittedName>
</protein>
<dbReference type="Pfam" id="PF00005">
    <property type="entry name" value="ABC_tran"/>
    <property type="match status" value="2"/>
</dbReference>
<dbReference type="Proteomes" id="UP000325785">
    <property type="component" value="Chromosome"/>
</dbReference>
<keyword evidence="4" id="KW-0547">Nucleotide-binding</keyword>
<dbReference type="SMART" id="SM00382">
    <property type="entry name" value="AAA"/>
    <property type="match status" value="2"/>
</dbReference>
<evidence type="ECO:0000313" key="8">
    <source>
        <dbReference type="Proteomes" id="UP000325785"/>
    </source>
</evidence>
<dbReference type="RefSeq" id="WP_057814662.1">
    <property type="nucleotide sequence ID" value="NZ_CP031598.1"/>
</dbReference>
<dbReference type="Gene3D" id="3.40.50.300">
    <property type="entry name" value="P-loop containing nucleotide triphosphate hydrolases"/>
    <property type="match status" value="2"/>
</dbReference>
<dbReference type="InterPro" id="IPR050107">
    <property type="entry name" value="ABC_carbohydrate_import_ATPase"/>
</dbReference>
<dbReference type="InterPro" id="IPR027417">
    <property type="entry name" value="P-loop_NTPase"/>
</dbReference>
<feature type="domain" description="ABC transporter" evidence="6">
    <location>
        <begin position="258"/>
        <end position="500"/>
    </location>
</feature>
<accession>A0A5P3AB46</accession>
<dbReference type="AlphaFoldDB" id="A0A5P3AB46"/>
<dbReference type="PROSITE" id="PS00211">
    <property type="entry name" value="ABC_TRANSPORTER_1"/>
    <property type="match status" value="1"/>
</dbReference>
<dbReference type="SUPFAM" id="SSF52540">
    <property type="entry name" value="P-loop containing nucleoside triphosphate hydrolases"/>
    <property type="match status" value="2"/>
</dbReference>
<evidence type="ECO:0000256" key="5">
    <source>
        <dbReference type="ARBA" id="ARBA00022840"/>
    </source>
</evidence>
<evidence type="ECO:0000256" key="2">
    <source>
        <dbReference type="ARBA" id="ARBA00022597"/>
    </source>
</evidence>
<dbReference type="EC" id="3.6.3.17" evidence="7"/>
<gene>
    <name evidence="7" type="primary">rbsA_1</name>
    <name evidence="7" type="ORF">RIdsm_01312</name>
</gene>
<evidence type="ECO:0000256" key="1">
    <source>
        <dbReference type="ARBA" id="ARBA00022448"/>
    </source>
</evidence>
<dbReference type="KEGG" id="rid:RIdsm_01312"/>
<evidence type="ECO:0000259" key="6">
    <source>
        <dbReference type="PROSITE" id="PS50893"/>
    </source>
</evidence>
<reference evidence="7 8" key="1">
    <citation type="submission" date="2018-08" db="EMBL/GenBank/DDBJ databases">
        <title>Genetic Globetrotter - A new plasmid hitch-hiking vast phylogenetic and geographic distances.</title>
        <authorList>
            <person name="Vollmers J."/>
            <person name="Petersen J."/>
        </authorList>
    </citation>
    <scope>NUCLEOTIDE SEQUENCE [LARGE SCALE GENOMIC DNA]</scope>
    <source>
        <strain evidence="7 8">DSM 26383</strain>
    </source>
</reference>
<keyword evidence="5 7" id="KW-0067">ATP-binding</keyword>
<dbReference type="PANTHER" id="PTHR43790">
    <property type="entry name" value="CARBOHYDRATE TRANSPORT ATP-BINDING PROTEIN MG119-RELATED"/>
    <property type="match status" value="1"/>
</dbReference>
<evidence type="ECO:0000256" key="3">
    <source>
        <dbReference type="ARBA" id="ARBA00022737"/>
    </source>
</evidence>
<dbReference type="InterPro" id="IPR017871">
    <property type="entry name" value="ABC_transporter-like_CS"/>
</dbReference>
<dbReference type="CDD" id="cd03215">
    <property type="entry name" value="ABC_Carb_Monos_II"/>
    <property type="match status" value="1"/>
</dbReference>
<proteinExistence type="predicted"/>
<dbReference type="CDD" id="cd03216">
    <property type="entry name" value="ABC_Carb_Monos_I"/>
    <property type="match status" value="1"/>
</dbReference>
<keyword evidence="7" id="KW-0378">Hydrolase</keyword>
<dbReference type="PANTHER" id="PTHR43790:SF9">
    <property type="entry name" value="GALACTOFURANOSE TRANSPORTER ATP-BINDING PROTEIN YTFR"/>
    <property type="match status" value="1"/>
</dbReference>
<dbReference type="InterPro" id="IPR003439">
    <property type="entry name" value="ABC_transporter-like_ATP-bd"/>
</dbReference>
<dbReference type="GO" id="GO:0016887">
    <property type="term" value="F:ATP hydrolysis activity"/>
    <property type="evidence" value="ECO:0007669"/>
    <property type="project" value="InterPro"/>
</dbReference>
<dbReference type="PROSITE" id="PS50893">
    <property type="entry name" value="ABC_TRANSPORTER_2"/>
    <property type="match status" value="2"/>
</dbReference>
<evidence type="ECO:0000313" key="7">
    <source>
        <dbReference type="EMBL" id="QEW25525.1"/>
    </source>
</evidence>
<dbReference type="GO" id="GO:0005524">
    <property type="term" value="F:ATP binding"/>
    <property type="evidence" value="ECO:0007669"/>
    <property type="project" value="UniProtKB-KW"/>
</dbReference>
<name>A0A5P3AB46_9RHOB</name>
<keyword evidence="1" id="KW-0813">Transport</keyword>